<dbReference type="AlphaFoldDB" id="A0A167P192"/>
<evidence type="ECO:0000256" key="1">
    <source>
        <dbReference type="ARBA" id="ARBA00004569"/>
    </source>
</evidence>
<feature type="disulfide bond" evidence="6">
    <location>
        <begin position="16"/>
        <end position="27"/>
    </location>
</feature>
<dbReference type="PANTHER" id="PTHR15590">
    <property type="entry name" value="CX9C MOTIF-CONTAINING PROTEIN 4"/>
    <property type="match status" value="1"/>
</dbReference>
<protein>
    <recommendedName>
        <fullName evidence="3">Cx9C motif-containing protein 4, mitochondrial</fullName>
    </recommendedName>
</protein>
<name>A0A167P192_CALVF</name>
<evidence type="ECO:0000256" key="2">
    <source>
        <dbReference type="ARBA" id="ARBA00009858"/>
    </source>
</evidence>
<keyword evidence="8" id="KW-1185">Reference proteome</keyword>
<keyword evidence="4" id="KW-0496">Mitochondrion</keyword>
<dbReference type="STRING" id="1330018.A0A167P192"/>
<dbReference type="EMBL" id="KV417276">
    <property type="protein sequence ID" value="KZO98311.1"/>
    <property type="molecule type" value="Genomic_DNA"/>
</dbReference>
<dbReference type="Pfam" id="PF08991">
    <property type="entry name" value="CMC4"/>
    <property type="match status" value="1"/>
</dbReference>
<dbReference type="Proteomes" id="UP000076738">
    <property type="component" value="Unassembled WGS sequence"/>
</dbReference>
<dbReference type="PROSITE" id="PS51808">
    <property type="entry name" value="CHCH"/>
    <property type="match status" value="1"/>
</dbReference>
<proteinExistence type="inferred from homology"/>
<feature type="disulfide bond" evidence="6">
    <location>
        <begin position="6"/>
        <end position="37"/>
    </location>
</feature>
<keyword evidence="5 6" id="KW-1015">Disulfide bond</keyword>
<gene>
    <name evidence="7" type="ORF">CALVIDRAFT_562234</name>
</gene>
<dbReference type="GO" id="GO:0005758">
    <property type="term" value="C:mitochondrial intermembrane space"/>
    <property type="evidence" value="ECO:0007669"/>
    <property type="project" value="UniProtKB-SubCell"/>
</dbReference>
<dbReference type="SUPFAM" id="SSF47072">
    <property type="entry name" value="Cysteine alpha-hairpin motif"/>
    <property type="match status" value="1"/>
</dbReference>
<evidence type="ECO:0000256" key="4">
    <source>
        <dbReference type="ARBA" id="ARBA00023128"/>
    </source>
</evidence>
<organism evidence="7 8">
    <name type="scientific">Calocera viscosa (strain TUFC12733)</name>
    <dbReference type="NCBI Taxonomy" id="1330018"/>
    <lineage>
        <taxon>Eukaryota</taxon>
        <taxon>Fungi</taxon>
        <taxon>Dikarya</taxon>
        <taxon>Basidiomycota</taxon>
        <taxon>Agaricomycotina</taxon>
        <taxon>Dacrymycetes</taxon>
        <taxon>Dacrymycetales</taxon>
        <taxon>Dacrymycetaceae</taxon>
        <taxon>Calocera</taxon>
    </lineage>
</organism>
<reference evidence="7 8" key="1">
    <citation type="journal article" date="2016" name="Mol. Biol. Evol.">
        <title>Comparative Genomics of Early-Diverging Mushroom-Forming Fungi Provides Insights into the Origins of Lignocellulose Decay Capabilities.</title>
        <authorList>
            <person name="Nagy L.G."/>
            <person name="Riley R."/>
            <person name="Tritt A."/>
            <person name="Adam C."/>
            <person name="Daum C."/>
            <person name="Floudas D."/>
            <person name="Sun H."/>
            <person name="Yadav J.S."/>
            <person name="Pangilinan J."/>
            <person name="Larsson K.H."/>
            <person name="Matsuura K."/>
            <person name="Barry K."/>
            <person name="Labutti K."/>
            <person name="Kuo R."/>
            <person name="Ohm R.A."/>
            <person name="Bhattacharya S.S."/>
            <person name="Shirouzu T."/>
            <person name="Yoshinaga Y."/>
            <person name="Martin F.M."/>
            <person name="Grigoriev I.V."/>
            <person name="Hibbett D.S."/>
        </authorList>
    </citation>
    <scope>NUCLEOTIDE SEQUENCE [LARGE SCALE GENOMIC DNA]</scope>
    <source>
        <strain evidence="7 8">TUFC12733</strain>
    </source>
</reference>
<comment type="similarity">
    <text evidence="2">Belongs to the CMC4 family.</text>
</comment>
<evidence type="ECO:0000256" key="3">
    <source>
        <dbReference type="ARBA" id="ARBA00019406"/>
    </source>
</evidence>
<evidence type="ECO:0000256" key="6">
    <source>
        <dbReference type="PIRSR" id="PIRSR627179-50"/>
    </source>
</evidence>
<evidence type="ECO:0000313" key="8">
    <source>
        <dbReference type="Proteomes" id="UP000076738"/>
    </source>
</evidence>
<dbReference type="InterPro" id="IPR027179">
    <property type="entry name" value="CMC4"/>
</dbReference>
<dbReference type="OrthoDB" id="13601at2759"/>
<accession>A0A167P192</accession>
<evidence type="ECO:0000313" key="7">
    <source>
        <dbReference type="EMBL" id="KZO98311.1"/>
    </source>
</evidence>
<dbReference type="Gene3D" id="1.10.287.1130">
    <property type="entry name" value="CytochromE C oxidase copper chaperone"/>
    <property type="match status" value="1"/>
</dbReference>
<feature type="disulfide bond" evidence="6">
    <location>
        <begin position="38"/>
        <end position="56"/>
    </location>
</feature>
<evidence type="ECO:0000256" key="5">
    <source>
        <dbReference type="ARBA" id="ARBA00023157"/>
    </source>
</evidence>
<sequence length="79" mass="8942">MPNPPCQAQACTLQDCLSLHTYTPSRCSRQMYALYACCASMYDGRLPGEERESTACPMESVTRRWLAQHPKEEGKKAEQ</sequence>
<dbReference type="InterPro" id="IPR009069">
    <property type="entry name" value="Cys_alpha_HP_mot_SF"/>
</dbReference>
<dbReference type="PANTHER" id="PTHR15590:SF0">
    <property type="entry name" value="CX9C MOTIF-CONTAINING PROTEIN 4"/>
    <property type="match status" value="1"/>
</dbReference>
<comment type="subcellular location">
    <subcellularLocation>
        <location evidence="1">Mitochondrion intermembrane space</location>
    </subcellularLocation>
</comment>